<evidence type="ECO:0000259" key="5">
    <source>
        <dbReference type="PROSITE" id="PS51292"/>
    </source>
</evidence>
<dbReference type="OMA" id="KQHECTI"/>
<keyword evidence="7" id="KW-1185">Reference proteome</keyword>
<name>A0A8S1MPD8_PARPR</name>
<evidence type="ECO:0000256" key="2">
    <source>
        <dbReference type="ARBA" id="ARBA00022771"/>
    </source>
</evidence>
<dbReference type="InterPro" id="IPR000253">
    <property type="entry name" value="FHA_dom"/>
</dbReference>
<accession>A0A8S1MPD8</accession>
<evidence type="ECO:0000313" key="7">
    <source>
        <dbReference type="Proteomes" id="UP000688137"/>
    </source>
</evidence>
<dbReference type="SMART" id="SM00240">
    <property type="entry name" value="FHA"/>
    <property type="match status" value="1"/>
</dbReference>
<dbReference type="PROSITE" id="PS50006">
    <property type="entry name" value="FHA_DOMAIN"/>
    <property type="match status" value="1"/>
</dbReference>
<evidence type="ECO:0000256" key="3">
    <source>
        <dbReference type="ARBA" id="ARBA00022833"/>
    </source>
</evidence>
<keyword evidence="3" id="KW-0862">Zinc</keyword>
<feature type="domain" description="RING-CH-type" evidence="5">
    <location>
        <begin position="139"/>
        <end position="218"/>
    </location>
</feature>
<gene>
    <name evidence="6" type="ORF">PPRIM_AZ9-3.1.T0670084</name>
</gene>
<keyword evidence="1" id="KW-0479">Metal-binding</keyword>
<dbReference type="GO" id="GO:0008270">
    <property type="term" value="F:zinc ion binding"/>
    <property type="evidence" value="ECO:0007669"/>
    <property type="project" value="UniProtKB-KW"/>
</dbReference>
<evidence type="ECO:0008006" key="8">
    <source>
        <dbReference type="Google" id="ProtNLM"/>
    </source>
</evidence>
<dbReference type="Pfam" id="PF00498">
    <property type="entry name" value="FHA"/>
    <property type="match status" value="1"/>
</dbReference>
<dbReference type="InterPro" id="IPR011016">
    <property type="entry name" value="Znf_RING-CH"/>
</dbReference>
<evidence type="ECO:0000259" key="4">
    <source>
        <dbReference type="PROSITE" id="PS50006"/>
    </source>
</evidence>
<dbReference type="CDD" id="cd00060">
    <property type="entry name" value="FHA"/>
    <property type="match status" value="1"/>
</dbReference>
<dbReference type="PROSITE" id="PS51292">
    <property type="entry name" value="ZF_RING_CH"/>
    <property type="match status" value="1"/>
</dbReference>
<dbReference type="PANTHER" id="PTHR46210">
    <property type="entry name" value="FHA DOMAIN-CONTAINING PROTEIN"/>
    <property type="match status" value="1"/>
</dbReference>
<dbReference type="AlphaFoldDB" id="A0A8S1MPD8"/>
<evidence type="ECO:0000256" key="1">
    <source>
        <dbReference type="ARBA" id="ARBA00022723"/>
    </source>
</evidence>
<dbReference type="Proteomes" id="UP000688137">
    <property type="component" value="Unassembled WGS sequence"/>
</dbReference>
<sequence length="377" mass="43987">MPAYKNNLEVLIKQDSKQGMGLIDHEQSDTFQMWKFRGGSTIIYEENQVYFESNDTQTNKKILLKVNKQTNQYEIMLSVTQPTFIVVKDIKSSNGSEYPIVANSIIRLGRVEYRVIEERNKQMQIIHAPIKNQDCQQINDINKIYQCRFCFMEGNQNRDQLFLTNICKCVGNSQAVHLECMRYWVDSNITREETQFGLSLKWKKQHECTICKESLPIRVQFENEYFDLFTLERPELQYILVENVNREKNVCCEIYLIHALLQDNIKLGRGFQCDIKAQDITVSRHHATIKLSKNNFVIEDNKSRFGTLVSINQKCEIDCAACGFQIGKLLINLIQQDYILKGAPSTQHKLTQLPQISKQLEEDEPQMDDDSFQLENK</sequence>
<proteinExistence type="predicted"/>
<feature type="domain" description="FHA" evidence="4">
    <location>
        <begin position="265"/>
        <end position="310"/>
    </location>
</feature>
<protein>
    <recommendedName>
        <fullName evidence="8">FHA domain-containing protein</fullName>
    </recommendedName>
</protein>
<evidence type="ECO:0000313" key="6">
    <source>
        <dbReference type="EMBL" id="CAD8082100.1"/>
    </source>
</evidence>
<organism evidence="6 7">
    <name type="scientific">Paramecium primaurelia</name>
    <dbReference type="NCBI Taxonomy" id="5886"/>
    <lineage>
        <taxon>Eukaryota</taxon>
        <taxon>Sar</taxon>
        <taxon>Alveolata</taxon>
        <taxon>Ciliophora</taxon>
        <taxon>Intramacronucleata</taxon>
        <taxon>Oligohymenophorea</taxon>
        <taxon>Peniculida</taxon>
        <taxon>Parameciidae</taxon>
        <taxon>Paramecium</taxon>
    </lineage>
</organism>
<dbReference type="Pfam" id="PF12906">
    <property type="entry name" value="RINGv"/>
    <property type="match status" value="1"/>
</dbReference>
<comment type="caution">
    <text evidence="6">The sequence shown here is derived from an EMBL/GenBank/DDBJ whole genome shotgun (WGS) entry which is preliminary data.</text>
</comment>
<dbReference type="PANTHER" id="PTHR46210:SF1">
    <property type="entry name" value="FHA DOMAIN-CONTAINING PROTEIN"/>
    <property type="match status" value="1"/>
</dbReference>
<dbReference type="SMART" id="SM00744">
    <property type="entry name" value="RINGv"/>
    <property type="match status" value="1"/>
</dbReference>
<reference evidence="6" key="1">
    <citation type="submission" date="2021-01" db="EMBL/GenBank/DDBJ databases">
        <authorList>
            <consortium name="Genoscope - CEA"/>
            <person name="William W."/>
        </authorList>
    </citation>
    <scope>NUCLEOTIDE SEQUENCE</scope>
</reference>
<keyword evidence="2" id="KW-0863">Zinc-finger</keyword>
<dbReference type="EMBL" id="CAJJDM010000070">
    <property type="protein sequence ID" value="CAD8082100.1"/>
    <property type="molecule type" value="Genomic_DNA"/>
</dbReference>